<sequence length="341" mass="37297">MNRCVTFVVLLWTLTAVAQEMPPAQVEVIQVEPRQLSPTMELQGNVVSRQDALMSVQVEGQLEFIVSEGSRVSKGDIIAKQDNAVLRWQVEREQANITALEAELTFRKSEVERIDVLARQNNASKTQLQLELSRKARTESDLAVAKANLAEAKKRLADSHVKAPFDGVVAMRHAMIGEYLSVGAPLMRLVDLTNLDVTVATPLSVLPHLKEGDTIMVSAATINKLSLPVRKVIPVGDVSSRMFEVRLAANEQALAVGQALRVHMPMAPSQMSIAVPRDAMVIRGAQTFIYRVTADSQAEQIPATLKFAVGDWVAVDSALQSGDKVIIRGAERLMPGQSVQY</sequence>
<comment type="similarity">
    <text evidence="1">Belongs to the membrane fusion protein (MFP) (TC 8.A.1) family.</text>
</comment>
<dbReference type="AlphaFoldDB" id="A0A3N5Y5X8"/>
<dbReference type="Proteomes" id="UP000275281">
    <property type="component" value="Unassembled WGS sequence"/>
</dbReference>
<dbReference type="Gene3D" id="2.40.50.100">
    <property type="match status" value="1"/>
</dbReference>
<evidence type="ECO:0000256" key="2">
    <source>
        <dbReference type="SAM" id="Coils"/>
    </source>
</evidence>
<feature type="coiled-coil region" evidence="2">
    <location>
        <begin position="83"/>
        <end position="110"/>
    </location>
</feature>
<feature type="signal peptide" evidence="3">
    <location>
        <begin position="1"/>
        <end position="18"/>
    </location>
</feature>
<proteinExistence type="inferred from homology"/>
<feature type="chain" id="PRO_5018044624" evidence="3">
    <location>
        <begin position="19"/>
        <end position="341"/>
    </location>
</feature>
<dbReference type="EMBL" id="RPOK01000001">
    <property type="protein sequence ID" value="RPJ68626.1"/>
    <property type="molecule type" value="Genomic_DNA"/>
</dbReference>
<dbReference type="SUPFAM" id="SSF111369">
    <property type="entry name" value="HlyD-like secretion proteins"/>
    <property type="match status" value="1"/>
</dbReference>
<dbReference type="Gene3D" id="2.40.30.170">
    <property type="match status" value="1"/>
</dbReference>
<dbReference type="Gene3D" id="2.40.420.20">
    <property type="match status" value="1"/>
</dbReference>
<evidence type="ECO:0000313" key="4">
    <source>
        <dbReference type="EMBL" id="RPJ68626.1"/>
    </source>
</evidence>
<keyword evidence="5" id="KW-1185">Reference proteome</keyword>
<dbReference type="OrthoDB" id="9806939at2"/>
<dbReference type="GO" id="GO:0015562">
    <property type="term" value="F:efflux transmembrane transporter activity"/>
    <property type="evidence" value="ECO:0007669"/>
    <property type="project" value="TreeGrafter"/>
</dbReference>
<dbReference type="GO" id="GO:1990281">
    <property type="term" value="C:efflux pump complex"/>
    <property type="evidence" value="ECO:0007669"/>
    <property type="project" value="TreeGrafter"/>
</dbReference>
<dbReference type="NCBIfam" id="TIGR01730">
    <property type="entry name" value="RND_mfp"/>
    <property type="match status" value="1"/>
</dbReference>
<gene>
    <name evidence="4" type="ORF">DRW07_04280</name>
</gene>
<keyword evidence="2" id="KW-0175">Coiled coil</keyword>
<dbReference type="InterPro" id="IPR006143">
    <property type="entry name" value="RND_pump_MFP"/>
</dbReference>
<dbReference type="RefSeq" id="WP_124026627.1">
    <property type="nucleotide sequence ID" value="NZ_JBHRSN010000005.1"/>
</dbReference>
<comment type="caution">
    <text evidence="4">The sequence shown here is derived from an EMBL/GenBank/DDBJ whole genome shotgun (WGS) entry which is preliminary data.</text>
</comment>
<evidence type="ECO:0000256" key="3">
    <source>
        <dbReference type="SAM" id="SignalP"/>
    </source>
</evidence>
<protein>
    <submittedName>
        <fullName evidence="4">Efflux RND transporter periplasmic adaptor subunit</fullName>
    </submittedName>
</protein>
<dbReference type="PANTHER" id="PTHR30469">
    <property type="entry name" value="MULTIDRUG RESISTANCE PROTEIN MDTA"/>
    <property type="match status" value="1"/>
</dbReference>
<name>A0A3N5Y5X8_9ALTE</name>
<evidence type="ECO:0000256" key="1">
    <source>
        <dbReference type="ARBA" id="ARBA00009477"/>
    </source>
</evidence>
<evidence type="ECO:0000313" key="5">
    <source>
        <dbReference type="Proteomes" id="UP000275281"/>
    </source>
</evidence>
<dbReference type="PANTHER" id="PTHR30469:SF15">
    <property type="entry name" value="HLYD FAMILY OF SECRETION PROTEINS"/>
    <property type="match status" value="1"/>
</dbReference>
<reference evidence="4 5" key="1">
    <citation type="submission" date="2018-11" db="EMBL/GenBank/DDBJ databases">
        <authorList>
            <person name="Ye M.-Q."/>
            <person name="Du Z.-J."/>
        </authorList>
    </citation>
    <scope>NUCLEOTIDE SEQUENCE [LARGE SCALE GENOMIC DNA]</scope>
    <source>
        <strain evidence="4 5">U0105</strain>
    </source>
</reference>
<keyword evidence="3" id="KW-0732">Signal</keyword>
<accession>A0A3N5Y5X8</accession>
<dbReference type="Gene3D" id="1.10.287.470">
    <property type="entry name" value="Helix hairpin bin"/>
    <property type="match status" value="1"/>
</dbReference>
<organism evidence="4 5">
    <name type="scientific">Alteromonas sediminis</name>
    <dbReference type="NCBI Taxonomy" id="2259342"/>
    <lineage>
        <taxon>Bacteria</taxon>
        <taxon>Pseudomonadati</taxon>
        <taxon>Pseudomonadota</taxon>
        <taxon>Gammaproteobacteria</taxon>
        <taxon>Alteromonadales</taxon>
        <taxon>Alteromonadaceae</taxon>
        <taxon>Alteromonas/Salinimonas group</taxon>
        <taxon>Alteromonas</taxon>
    </lineage>
</organism>